<evidence type="ECO:0000259" key="2">
    <source>
        <dbReference type="Pfam" id="PF00561"/>
    </source>
</evidence>
<dbReference type="Gene3D" id="3.40.50.1820">
    <property type="entry name" value="alpha/beta hydrolase"/>
    <property type="match status" value="1"/>
</dbReference>
<gene>
    <name evidence="3" type="ORF">JTBB02_V1_80002</name>
</gene>
<proteinExistence type="inferred from homology"/>
<dbReference type="SUPFAM" id="SSF53474">
    <property type="entry name" value="alpha/beta-Hydrolases"/>
    <property type="match status" value="1"/>
</dbReference>
<reference evidence="3" key="1">
    <citation type="submission" date="2019-07" db="EMBL/GenBank/DDBJ databases">
        <authorList>
            <person name="Weber M."/>
            <person name="Kostadinov I."/>
            <person name="Kostadinov D I."/>
        </authorList>
    </citation>
    <scope>NUCLEOTIDE SEQUENCE</scope>
    <source>
        <strain evidence="3">Gfbio:sag-sample-b02:053724c1-46a9-4a36-b237-ea2bf867836b</strain>
    </source>
</reference>
<name>A0A7D9D2M7_9GAMM</name>
<dbReference type="PANTHER" id="PTHR22946">
    <property type="entry name" value="DIENELACTONE HYDROLASE DOMAIN-CONTAINING PROTEIN-RELATED"/>
    <property type="match status" value="1"/>
</dbReference>
<organism evidence="3">
    <name type="scientific">uncultured Woeseiaceae bacterium</name>
    <dbReference type="NCBI Taxonomy" id="1983305"/>
    <lineage>
        <taxon>Bacteria</taxon>
        <taxon>Pseudomonadati</taxon>
        <taxon>Pseudomonadota</taxon>
        <taxon>Gammaproteobacteria</taxon>
        <taxon>Woeseiales</taxon>
        <taxon>Woeseiaceae</taxon>
        <taxon>environmental samples</taxon>
    </lineage>
</organism>
<dbReference type="InterPro" id="IPR000073">
    <property type="entry name" value="AB_hydrolase_1"/>
</dbReference>
<dbReference type="InterPro" id="IPR050261">
    <property type="entry name" value="FrsA_esterase"/>
</dbReference>
<feature type="domain" description="AB hydrolase-1" evidence="2">
    <location>
        <begin position="48"/>
        <end position="171"/>
    </location>
</feature>
<sequence>MKFLTIIVSLAITSTGHTKGQEVQFATADGITVYGEVYQAPDMPKSAPLILLFHQGASNSRAEYEPLVVRLLDAGYHAIAIDQRRGGDRFGGVNRTLAGVGDTEYSYCDVYPDLEGALQFAKDYGFTGKIVAWGSSYSAALVFRLGVDYPDEIDAVVAFSAASGEPMAGCEPEPYSEPITQPVLALRPIREMEVPYVPGQMQLFEEHGHQTYVADPAVHASSMLNEARVGSSTDATWAVVLDFLDQSLFARQ</sequence>
<dbReference type="Pfam" id="PF00561">
    <property type="entry name" value="Abhydrolase_1"/>
    <property type="match status" value="1"/>
</dbReference>
<comment type="similarity">
    <text evidence="1">Belongs to the AB hydrolase superfamily. FUS2 hydrolase family.</text>
</comment>
<dbReference type="EMBL" id="LR633966">
    <property type="protein sequence ID" value="VUX54994.1"/>
    <property type="molecule type" value="Genomic_DNA"/>
</dbReference>
<evidence type="ECO:0000313" key="3">
    <source>
        <dbReference type="EMBL" id="VUX54994.1"/>
    </source>
</evidence>
<evidence type="ECO:0000256" key="1">
    <source>
        <dbReference type="ARBA" id="ARBA00038115"/>
    </source>
</evidence>
<dbReference type="AlphaFoldDB" id="A0A7D9D2M7"/>
<dbReference type="InterPro" id="IPR029058">
    <property type="entry name" value="AB_hydrolase_fold"/>
</dbReference>
<protein>
    <recommendedName>
        <fullName evidence="2">AB hydrolase-1 domain-containing protein</fullName>
    </recommendedName>
</protein>
<accession>A0A7D9D2M7</accession>